<accession>A0ABT1GWD4</accession>
<keyword evidence="4" id="KW-1185">Reference proteome</keyword>
<feature type="compositionally biased region" description="Gly residues" evidence="1">
    <location>
        <begin position="356"/>
        <end position="407"/>
    </location>
</feature>
<organism evidence="3 4">
    <name type="scientific">Williamsia serinedens</name>
    <dbReference type="NCBI Taxonomy" id="391736"/>
    <lineage>
        <taxon>Bacteria</taxon>
        <taxon>Bacillati</taxon>
        <taxon>Actinomycetota</taxon>
        <taxon>Actinomycetes</taxon>
        <taxon>Mycobacteriales</taxon>
        <taxon>Nocardiaceae</taxon>
        <taxon>Williamsia</taxon>
    </lineage>
</organism>
<dbReference type="GO" id="GO:0016757">
    <property type="term" value="F:glycosyltransferase activity"/>
    <property type="evidence" value="ECO:0007669"/>
    <property type="project" value="UniProtKB-KW"/>
</dbReference>
<proteinExistence type="predicted"/>
<evidence type="ECO:0000313" key="3">
    <source>
        <dbReference type="EMBL" id="MCP2159290.1"/>
    </source>
</evidence>
<feature type="transmembrane region" description="Helical" evidence="2">
    <location>
        <begin position="166"/>
        <end position="191"/>
    </location>
</feature>
<feature type="transmembrane region" description="Helical" evidence="2">
    <location>
        <begin position="7"/>
        <end position="27"/>
    </location>
</feature>
<feature type="transmembrane region" description="Helical" evidence="2">
    <location>
        <begin position="197"/>
        <end position="221"/>
    </location>
</feature>
<feature type="transmembrane region" description="Helical" evidence="2">
    <location>
        <begin position="258"/>
        <end position="279"/>
    </location>
</feature>
<sequence>MTRPPRIVRWAAVVAVLTVALLVRWQFVHVETLDYRAFLSRWYDTLDQQGVSAFRSRFADYNYPYLYLIAGLAWLHIPSLVGIKALSIAADVVLAAIAARIAALRSPNPWVPIGAFTLVLFLPSVIANSAWWGQADGIYTACALAGILFLLRGGRGHRRRDALIACALFGLAVSFKLQAVFVLPVLAWVVLRRRVPWYAVLMLPLVYVALDVPVLIAGAPWREVFSVYLSQTDSYRQLTLGAANLYQLIPLSGDVTWAAYKGIGAALVVVVGFLLWSVVRRPAVTDASILVVAAASAIVVPFLLPAMHDRYFYAAEVLSVIAAFFLPLRYALIPVLVQAAAIGVYHSSLTGDQGGMRGGGMGSGGGGGFGGGGPRPDGAGPGAGSRPGGFRPEGGGGGPGRSGGAGSSGYTSGRGDTALTVYASMMACAAAGVVVALRRVLRRQAVSTRSPDESSWAAGA</sequence>
<evidence type="ECO:0000256" key="2">
    <source>
        <dbReference type="SAM" id="Phobius"/>
    </source>
</evidence>
<name>A0ABT1GWD4_9NOCA</name>
<feature type="region of interest" description="Disordered" evidence="1">
    <location>
        <begin position="356"/>
        <end position="410"/>
    </location>
</feature>
<keyword evidence="3" id="KW-0328">Glycosyltransferase</keyword>
<evidence type="ECO:0000256" key="1">
    <source>
        <dbReference type="SAM" id="MobiDB-lite"/>
    </source>
</evidence>
<keyword evidence="2" id="KW-1133">Transmembrane helix</keyword>
<feature type="transmembrane region" description="Helical" evidence="2">
    <location>
        <begin position="311"/>
        <end position="332"/>
    </location>
</feature>
<feature type="transmembrane region" description="Helical" evidence="2">
    <location>
        <begin position="137"/>
        <end position="154"/>
    </location>
</feature>
<feature type="transmembrane region" description="Helical" evidence="2">
    <location>
        <begin position="65"/>
        <end position="98"/>
    </location>
</feature>
<keyword evidence="3" id="KW-0808">Transferase</keyword>
<keyword evidence="2" id="KW-0472">Membrane</keyword>
<dbReference type="Proteomes" id="UP001205740">
    <property type="component" value="Unassembled WGS sequence"/>
</dbReference>
<reference evidence="3 4" key="1">
    <citation type="submission" date="2022-06" db="EMBL/GenBank/DDBJ databases">
        <title>Genomic Encyclopedia of Archaeal and Bacterial Type Strains, Phase II (KMG-II): from individual species to whole genera.</title>
        <authorList>
            <person name="Goeker M."/>
        </authorList>
    </citation>
    <scope>NUCLEOTIDE SEQUENCE [LARGE SCALE GENOMIC DNA]</scope>
    <source>
        <strain evidence="3 4">DSM 45037</strain>
    </source>
</reference>
<feature type="transmembrane region" description="Helical" evidence="2">
    <location>
        <begin position="110"/>
        <end position="131"/>
    </location>
</feature>
<comment type="caution">
    <text evidence="3">The sequence shown here is derived from an EMBL/GenBank/DDBJ whole genome shotgun (WGS) entry which is preliminary data.</text>
</comment>
<keyword evidence="2" id="KW-0812">Transmembrane</keyword>
<dbReference type="EMBL" id="JAMTCG010000001">
    <property type="protein sequence ID" value="MCP2159290.1"/>
    <property type="molecule type" value="Genomic_DNA"/>
</dbReference>
<evidence type="ECO:0000313" key="4">
    <source>
        <dbReference type="Proteomes" id="UP001205740"/>
    </source>
</evidence>
<feature type="transmembrane region" description="Helical" evidence="2">
    <location>
        <begin position="285"/>
        <end position="304"/>
    </location>
</feature>
<feature type="transmembrane region" description="Helical" evidence="2">
    <location>
        <begin position="419"/>
        <end position="441"/>
    </location>
</feature>
<protein>
    <submittedName>
        <fullName evidence="3">Mannosyltransferase related to Gpi18</fullName>
    </submittedName>
</protein>
<gene>
    <name evidence="3" type="ORF">LX12_000454</name>
</gene>